<dbReference type="AlphaFoldDB" id="X0TTM1"/>
<reference evidence="2" key="1">
    <citation type="journal article" date="2014" name="Front. Microbiol.">
        <title>High frequency of phylogenetically diverse reductive dehalogenase-homologous genes in deep subseafloor sedimentary metagenomes.</title>
        <authorList>
            <person name="Kawai M."/>
            <person name="Futagami T."/>
            <person name="Toyoda A."/>
            <person name="Takaki Y."/>
            <person name="Nishi S."/>
            <person name="Hori S."/>
            <person name="Arai W."/>
            <person name="Tsubouchi T."/>
            <person name="Morono Y."/>
            <person name="Uchiyama I."/>
            <person name="Ito T."/>
            <person name="Fujiyama A."/>
            <person name="Inagaki F."/>
            <person name="Takami H."/>
        </authorList>
    </citation>
    <scope>NUCLEOTIDE SEQUENCE</scope>
    <source>
        <strain evidence="2">Expedition CK06-06</strain>
    </source>
</reference>
<keyword evidence="1" id="KW-0472">Membrane</keyword>
<keyword evidence="1" id="KW-1133">Transmembrane helix</keyword>
<accession>X0TTM1</accession>
<evidence type="ECO:0000313" key="2">
    <source>
        <dbReference type="EMBL" id="GAF96564.1"/>
    </source>
</evidence>
<proteinExistence type="predicted"/>
<feature type="non-terminal residue" evidence="2">
    <location>
        <position position="47"/>
    </location>
</feature>
<evidence type="ECO:0000256" key="1">
    <source>
        <dbReference type="SAM" id="Phobius"/>
    </source>
</evidence>
<feature type="transmembrane region" description="Helical" evidence="1">
    <location>
        <begin position="12"/>
        <end position="33"/>
    </location>
</feature>
<protein>
    <submittedName>
        <fullName evidence="2">Uncharacterized protein</fullName>
    </submittedName>
</protein>
<gene>
    <name evidence="2" type="ORF">S01H1_32249</name>
</gene>
<comment type="caution">
    <text evidence="2">The sequence shown here is derived from an EMBL/GenBank/DDBJ whole genome shotgun (WGS) entry which is preliminary data.</text>
</comment>
<name>X0TTM1_9ZZZZ</name>
<keyword evidence="1" id="KW-0812">Transmembrane</keyword>
<sequence>MSPADTGRPRPAASGPLVGILLLVLSMWTLSCLDASGKWVMNAGVPL</sequence>
<dbReference type="EMBL" id="BARS01019956">
    <property type="protein sequence ID" value="GAF96564.1"/>
    <property type="molecule type" value="Genomic_DNA"/>
</dbReference>
<organism evidence="2">
    <name type="scientific">marine sediment metagenome</name>
    <dbReference type="NCBI Taxonomy" id="412755"/>
    <lineage>
        <taxon>unclassified sequences</taxon>
        <taxon>metagenomes</taxon>
        <taxon>ecological metagenomes</taxon>
    </lineage>
</organism>